<sequence>MKTLFAGSLCCLVATGNLGLANILTEVKSRQVVDCEVALEKQQSSLALEFSDFDQTPNQGWRFLSAMQCYSEAAELIVNYLNTQTTLENQDREILSFHAGQMFAFDNNELSAIAFFKQSFSAIQDLPPEYQIYPDAWNAYINATIAFIEQDRKALEAYRTVVAKGPKLDGKIMNLDVVNRLLANFGKSYHEAYYGES</sequence>
<dbReference type="EMBL" id="CAACVJ010000059">
    <property type="protein sequence ID" value="VEP12519.1"/>
    <property type="molecule type" value="Genomic_DNA"/>
</dbReference>
<organism evidence="1 2">
    <name type="scientific">Hyella patelloides LEGE 07179</name>
    <dbReference type="NCBI Taxonomy" id="945734"/>
    <lineage>
        <taxon>Bacteria</taxon>
        <taxon>Bacillati</taxon>
        <taxon>Cyanobacteriota</taxon>
        <taxon>Cyanophyceae</taxon>
        <taxon>Pleurocapsales</taxon>
        <taxon>Hyellaceae</taxon>
        <taxon>Hyella</taxon>
    </lineage>
</organism>
<dbReference type="RefSeq" id="WP_144870489.1">
    <property type="nucleotide sequence ID" value="NZ_LR213902.1"/>
</dbReference>
<evidence type="ECO:0008006" key="3">
    <source>
        <dbReference type="Google" id="ProtNLM"/>
    </source>
</evidence>
<proteinExistence type="predicted"/>
<accession>A0A563VM56</accession>
<gene>
    <name evidence="1" type="ORF">H1P_1510010</name>
</gene>
<evidence type="ECO:0000313" key="2">
    <source>
        <dbReference type="Proteomes" id="UP000320055"/>
    </source>
</evidence>
<dbReference type="OrthoDB" id="7202990at2"/>
<dbReference type="AlphaFoldDB" id="A0A563VM56"/>
<keyword evidence="2" id="KW-1185">Reference proteome</keyword>
<evidence type="ECO:0000313" key="1">
    <source>
        <dbReference type="EMBL" id="VEP12519.1"/>
    </source>
</evidence>
<name>A0A563VM56_9CYAN</name>
<dbReference type="Proteomes" id="UP000320055">
    <property type="component" value="Unassembled WGS sequence"/>
</dbReference>
<reference evidence="1 2" key="1">
    <citation type="submission" date="2019-01" db="EMBL/GenBank/DDBJ databases">
        <authorList>
            <person name="Brito A."/>
        </authorList>
    </citation>
    <scope>NUCLEOTIDE SEQUENCE [LARGE SCALE GENOMIC DNA]</scope>
    <source>
        <strain evidence="1">1</strain>
    </source>
</reference>
<protein>
    <recommendedName>
        <fullName evidence="3">TPR repeat-containing protein</fullName>
    </recommendedName>
</protein>